<evidence type="ECO:0000256" key="1">
    <source>
        <dbReference type="ARBA" id="ARBA00038240"/>
    </source>
</evidence>
<keyword evidence="3" id="KW-0808">Transferase</keyword>
<dbReference type="RefSeq" id="WP_136914137.1">
    <property type="nucleotide sequence ID" value="NZ_CP039371.1"/>
</dbReference>
<dbReference type="GO" id="GO:0009088">
    <property type="term" value="P:threonine biosynthetic process"/>
    <property type="evidence" value="ECO:0007669"/>
    <property type="project" value="TreeGrafter"/>
</dbReference>
<protein>
    <submittedName>
        <fullName evidence="3">Aminoglycoside phosphotransferase family protein</fullName>
    </submittedName>
</protein>
<dbReference type="Pfam" id="PF01636">
    <property type="entry name" value="APH"/>
    <property type="match status" value="1"/>
</dbReference>
<dbReference type="InterPro" id="IPR050249">
    <property type="entry name" value="Pseudomonas-type_ThrB"/>
</dbReference>
<name>A0A4D6XGK6_PSEPU</name>
<dbReference type="PANTHER" id="PTHR21064">
    <property type="entry name" value="AMINOGLYCOSIDE PHOSPHOTRANSFERASE DOMAIN-CONTAINING PROTEIN-RELATED"/>
    <property type="match status" value="1"/>
</dbReference>
<dbReference type="OrthoDB" id="3266537at2"/>
<dbReference type="AlphaFoldDB" id="A0A4D6XGK6"/>
<accession>A0A4D6XGK6</accession>
<dbReference type="SUPFAM" id="SSF56112">
    <property type="entry name" value="Protein kinase-like (PK-like)"/>
    <property type="match status" value="1"/>
</dbReference>
<dbReference type="Gene3D" id="3.90.1200.10">
    <property type="match status" value="1"/>
</dbReference>
<gene>
    <name evidence="3" type="ORF">E6B08_11680</name>
</gene>
<dbReference type="InterPro" id="IPR011009">
    <property type="entry name" value="Kinase-like_dom_sf"/>
</dbReference>
<dbReference type="InterPro" id="IPR002575">
    <property type="entry name" value="Aminoglycoside_PTrfase"/>
</dbReference>
<sequence>MSAPSRIAHGMGLQPVQADWPALSQDDVEQVLRHYPGLGAAGPLQWHSPRPFSAAALVGTARGAVFVKRHHRSVRQPAWLLEEHRFVAYLKQRGAPVVNPLFDQHGASVLALGEWTYEVLPVAQGQDLYREALSWTPFLGLPHAHAAGLALARLHQAAEGYAAPARQTQVLVSNLRLLGASAPVQAIEQSLRHQPALAHYLADKDWQRALRELYLPHHRSLLPLLAHQPALWTHNDWHASNLLWSDADATAQVQSVLDFGLSDRTFALYDLATALERNCIPWLELDEGGRASADLDAVDALLAGYHSQRPLTQADLLTLKALLPLVHVDFALGEIDYFQGIVGARSDADIAYHNFFIGHGRWFADSEGTRLLGHLDRLARTR</sequence>
<dbReference type="PANTHER" id="PTHR21064:SF6">
    <property type="entry name" value="AMINOGLYCOSIDE PHOSPHOTRANSFERASE DOMAIN-CONTAINING PROTEIN"/>
    <property type="match status" value="1"/>
</dbReference>
<evidence type="ECO:0000313" key="3">
    <source>
        <dbReference type="EMBL" id="QCI11975.1"/>
    </source>
</evidence>
<dbReference type="EMBL" id="CP039371">
    <property type="protein sequence ID" value="QCI11975.1"/>
    <property type="molecule type" value="Genomic_DNA"/>
</dbReference>
<reference evidence="4" key="1">
    <citation type="submission" date="2019-04" db="EMBL/GenBank/DDBJ databases">
        <title>Genome sequence of Pseudomonas putida 1290, an auxin catabolizing strain.</title>
        <authorList>
            <person name="Laird T.S."/>
            <person name="Leveau J.H.J."/>
        </authorList>
    </citation>
    <scope>NUCLEOTIDE SEQUENCE [LARGE SCALE GENOMIC DNA]</scope>
    <source>
        <strain evidence="4">1290</strain>
    </source>
</reference>
<comment type="similarity">
    <text evidence="1">Belongs to the pseudomonas-type ThrB family.</text>
</comment>
<dbReference type="Proteomes" id="UP000298551">
    <property type="component" value="Chromosome"/>
</dbReference>
<organism evidence="3 4">
    <name type="scientific">Pseudomonas putida</name>
    <name type="common">Arthrobacter siderocapsulatus</name>
    <dbReference type="NCBI Taxonomy" id="303"/>
    <lineage>
        <taxon>Bacteria</taxon>
        <taxon>Pseudomonadati</taxon>
        <taxon>Pseudomonadota</taxon>
        <taxon>Gammaproteobacteria</taxon>
        <taxon>Pseudomonadales</taxon>
        <taxon>Pseudomonadaceae</taxon>
        <taxon>Pseudomonas</taxon>
    </lineage>
</organism>
<proteinExistence type="inferred from homology"/>
<evidence type="ECO:0000313" key="4">
    <source>
        <dbReference type="Proteomes" id="UP000298551"/>
    </source>
</evidence>
<evidence type="ECO:0000259" key="2">
    <source>
        <dbReference type="Pfam" id="PF01636"/>
    </source>
</evidence>
<feature type="domain" description="Aminoglycoside phosphotransferase" evidence="2">
    <location>
        <begin position="57"/>
        <end position="290"/>
    </location>
</feature>
<dbReference type="GO" id="GO:0004413">
    <property type="term" value="F:homoserine kinase activity"/>
    <property type="evidence" value="ECO:0007669"/>
    <property type="project" value="TreeGrafter"/>
</dbReference>